<accession>A0A1E5RK79</accession>
<protein>
    <submittedName>
        <fullName evidence="1">Uncharacterized protein</fullName>
    </submittedName>
</protein>
<gene>
    <name evidence="1" type="ORF">AWRI3580_g2985</name>
</gene>
<evidence type="ECO:0000313" key="1">
    <source>
        <dbReference type="EMBL" id="OEJ87306.1"/>
    </source>
</evidence>
<evidence type="ECO:0000313" key="2">
    <source>
        <dbReference type="Proteomes" id="UP000095358"/>
    </source>
</evidence>
<organism evidence="1 2">
    <name type="scientific">Hanseniaspora uvarum</name>
    <name type="common">Yeast</name>
    <name type="synonym">Kloeckera apiculata</name>
    <dbReference type="NCBI Taxonomy" id="29833"/>
    <lineage>
        <taxon>Eukaryota</taxon>
        <taxon>Fungi</taxon>
        <taxon>Dikarya</taxon>
        <taxon>Ascomycota</taxon>
        <taxon>Saccharomycotina</taxon>
        <taxon>Saccharomycetes</taxon>
        <taxon>Saccharomycodales</taxon>
        <taxon>Saccharomycodaceae</taxon>
        <taxon>Hanseniaspora</taxon>
    </lineage>
</organism>
<sequence length="413" mass="48296">MTVSYSKLREDFRNERAQHMNDIDELLTSLDNLSGLSHDQLLNGCENSNTKESTQIYNEKFDATEKIFTRYKNKIYSNLTIPKANLLNYANFDDDNYAISEDVVDDLIDEYDHKMGLKEKDCSENEFDLQNMINCFVENGDCSIINQFLQTRMYIVIDLDKEDVLILTWTYELYAIIIQLMNCSMENINYKEYIKKLMTLYNKLDLKIEKRRSLIKQNIKFFIKALKIDNTEERQNLLVRILQNEVLENDIQLLIDFIEELYYTLKPNETKKTSAQKLVEGALYYIDGYGEQVNTYDSLIENGGFVKPVQLPPHLTEFHPILKCSVSKTEINNTANSLRRLKCGHLFGQKAINDWVLAENNGSSDYSFNTAKQMPEITCPYCQKKTVYKDIKPATFVNLNLFVLENLYDYIKE</sequence>
<keyword evidence="2" id="KW-1185">Reference proteome</keyword>
<reference evidence="2" key="1">
    <citation type="journal article" date="2016" name="Genome Announc.">
        <title>Genome sequences of three species of Hanseniaspora isolated from spontaneous wine fermentations.</title>
        <authorList>
            <person name="Sternes P.R."/>
            <person name="Lee D."/>
            <person name="Kutyna D.R."/>
            <person name="Borneman A.R."/>
        </authorList>
    </citation>
    <scope>NUCLEOTIDE SEQUENCE [LARGE SCALE GENOMIC DNA]</scope>
    <source>
        <strain evidence="2">AWRI3580</strain>
    </source>
</reference>
<dbReference type="VEuPathDB" id="FungiDB:AWRI3580_g2985"/>
<dbReference type="InterPro" id="IPR013083">
    <property type="entry name" value="Znf_RING/FYVE/PHD"/>
</dbReference>
<dbReference type="SUPFAM" id="SSF57850">
    <property type="entry name" value="RING/U-box"/>
    <property type="match status" value="1"/>
</dbReference>
<dbReference type="AlphaFoldDB" id="A0A1E5RK79"/>
<dbReference type="OrthoDB" id="3971684at2759"/>
<proteinExistence type="predicted"/>
<comment type="caution">
    <text evidence="1">The sequence shown here is derived from an EMBL/GenBank/DDBJ whole genome shotgun (WGS) entry which is preliminary data.</text>
</comment>
<dbReference type="EMBL" id="LPNN01000005">
    <property type="protein sequence ID" value="OEJ87306.1"/>
    <property type="molecule type" value="Genomic_DNA"/>
</dbReference>
<dbReference type="Gene3D" id="3.30.40.10">
    <property type="entry name" value="Zinc/RING finger domain, C3HC4 (zinc finger)"/>
    <property type="match status" value="1"/>
</dbReference>
<dbReference type="Proteomes" id="UP000095358">
    <property type="component" value="Unassembled WGS sequence"/>
</dbReference>
<name>A0A1E5RK79_HANUV</name>